<keyword evidence="3" id="KW-1185">Reference proteome</keyword>
<feature type="compositionally biased region" description="Basic and acidic residues" evidence="1">
    <location>
        <begin position="162"/>
        <end position="172"/>
    </location>
</feature>
<evidence type="ECO:0008006" key="4">
    <source>
        <dbReference type="Google" id="ProtNLM"/>
    </source>
</evidence>
<feature type="region of interest" description="Disordered" evidence="1">
    <location>
        <begin position="1"/>
        <end position="172"/>
    </location>
</feature>
<proteinExistence type="predicted"/>
<dbReference type="Proteomes" id="UP000321490">
    <property type="component" value="Unassembled WGS sequence"/>
</dbReference>
<name>A0A562IRQ2_9ACTN</name>
<accession>A0A562IRQ2</accession>
<dbReference type="AlphaFoldDB" id="A0A562IRQ2"/>
<reference evidence="2 3" key="1">
    <citation type="submission" date="2019-07" db="EMBL/GenBank/DDBJ databases">
        <title>R&amp;d 2014.</title>
        <authorList>
            <person name="Klenk H.-P."/>
        </authorList>
    </citation>
    <scope>NUCLEOTIDE SEQUENCE [LARGE SCALE GENOMIC DNA]</scope>
    <source>
        <strain evidence="2 3">DSM 45764</strain>
    </source>
</reference>
<sequence length="172" mass="17942">MTDPDRAARDSTLNDAEFPDDGPLAGGDDLRSNDPEGQTARDVSYADDGIPEIADDSRPEDAAAEDPEFAPLPGDRRHEPVSFGTTAAEQSEGESLDQRLAEEVPDAGSGDLSEVRAAEHHDRTVPQIDQNSDTEPGASSGSDSVGDDVVASGEDPTGGEGPEEKAMHLTDG</sequence>
<dbReference type="EMBL" id="VLKF01000001">
    <property type="protein sequence ID" value="TWH73244.1"/>
    <property type="molecule type" value="Genomic_DNA"/>
</dbReference>
<organism evidence="2 3">
    <name type="scientific">Modestobacter roseus</name>
    <dbReference type="NCBI Taxonomy" id="1181884"/>
    <lineage>
        <taxon>Bacteria</taxon>
        <taxon>Bacillati</taxon>
        <taxon>Actinomycetota</taxon>
        <taxon>Actinomycetes</taxon>
        <taxon>Geodermatophilales</taxon>
        <taxon>Geodermatophilaceae</taxon>
        <taxon>Modestobacter</taxon>
    </lineage>
</organism>
<protein>
    <recommendedName>
        <fullName evidence="4">DUF5709 domain-containing protein</fullName>
    </recommendedName>
</protein>
<dbReference type="RefSeq" id="WP_153358922.1">
    <property type="nucleotide sequence ID" value="NZ_ML762485.1"/>
</dbReference>
<gene>
    <name evidence="2" type="ORF">JD78_01767</name>
</gene>
<evidence type="ECO:0000256" key="1">
    <source>
        <dbReference type="SAM" id="MobiDB-lite"/>
    </source>
</evidence>
<comment type="caution">
    <text evidence="2">The sequence shown here is derived from an EMBL/GenBank/DDBJ whole genome shotgun (WGS) entry which is preliminary data.</text>
</comment>
<evidence type="ECO:0000313" key="3">
    <source>
        <dbReference type="Proteomes" id="UP000321490"/>
    </source>
</evidence>
<dbReference type="OrthoDB" id="4565554at2"/>
<feature type="compositionally biased region" description="Low complexity" evidence="1">
    <location>
        <begin position="137"/>
        <end position="155"/>
    </location>
</feature>
<evidence type="ECO:0000313" key="2">
    <source>
        <dbReference type="EMBL" id="TWH73244.1"/>
    </source>
</evidence>
<feature type="compositionally biased region" description="Basic and acidic residues" evidence="1">
    <location>
        <begin position="113"/>
        <end position="124"/>
    </location>
</feature>